<sequence>MTIPPLLLLAEGRRPRARKVTWARPKEIHLHMDVARLLRTHCRSDWQWTHIGHGEARDKRTAAKLKHMGLRAGWPDFVLVPPTGQFHALELKRPGEILSPAQDAFKLCAVRHGVPYVVAYQVSDVLTAFSAWRCLNDNAASLLGGGHG</sequence>
<evidence type="ECO:0000256" key="2">
    <source>
        <dbReference type="ARBA" id="ARBA00022722"/>
    </source>
</evidence>
<dbReference type="Gene3D" id="3.40.1350.10">
    <property type="match status" value="1"/>
</dbReference>
<dbReference type="EMBL" id="OY288114">
    <property type="protein sequence ID" value="CAJ0885228.1"/>
    <property type="molecule type" value="Genomic_DNA"/>
</dbReference>
<dbReference type="GO" id="GO:0016788">
    <property type="term" value="F:hydrolase activity, acting on ester bonds"/>
    <property type="evidence" value="ECO:0007669"/>
    <property type="project" value="InterPro"/>
</dbReference>
<keyword evidence="2" id="KW-0540">Nuclease</keyword>
<dbReference type="InterPro" id="IPR014883">
    <property type="entry name" value="VRR_NUC"/>
</dbReference>
<dbReference type="AlphaFoldDB" id="A0AA48M5J5"/>
<proteinExistence type="predicted"/>
<evidence type="ECO:0000256" key="3">
    <source>
        <dbReference type="ARBA" id="ARBA00022801"/>
    </source>
</evidence>
<dbReference type="InterPro" id="IPR011856">
    <property type="entry name" value="tRNA_endonuc-like_dom_sf"/>
</dbReference>
<evidence type="ECO:0000313" key="5">
    <source>
        <dbReference type="EMBL" id="CAJ0885228.1"/>
    </source>
</evidence>
<dbReference type="SMART" id="SM00990">
    <property type="entry name" value="VRR_NUC"/>
    <property type="match status" value="1"/>
</dbReference>
<dbReference type="Pfam" id="PF08774">
    <property type="entry name" value="VRR_NUC"/>
    <property type="match status" value="1"/>
</dbReference>
<feature type="domain" description="VRR-NUC" evidence="4">
    <location>
        <begin position="32"/>
        <end position="123"/>
    </location>
</feature>
<reference evidence="5" key="1">
    <citation type="submission" date="2023-07" db="EMBL/GenBank/DDBJ databases">
        <authorList>
            <person name="Pelsma A.J. K."/>
        </authorList>
    </citation>
    <scope>NUCLEOTIDE SEQUENCE</scope>
</reference>
<organism evidence="5">
    <name type="scientific">freshwater sediment metagenome</name>
    <dbReference type="NCBI Taxonomy" id="556182"/>
    <lineage>
        <taxon>unclassified sequences</taxon>
        <taxon>metagenomes</taxon>
        <taxon>ecological metagenomes</taxon>
    </lineage>
</organism>
<gene>
    <name evidence="5" type="ORF">AMST5_03596</name>
</gene>
<keyword evidence="3" id="KW-0378">Hydrolase</keyword>
<protein>
    <recommendedName>
        <fullName evidence="4">VRR-NUC domain-containing protein</fullName>
    </recommendedName>
</protein>
<accession>A0AA48M5J5</accession>
<comment type="cofactor">
    <cofactor evidence="1">
        <name>Mg(2+)</name>
        <dbReference type="ChEBI" id="CHEBI:18420"/>
    </cofactor>
</comment>
<dbReference type="GO" id="GO:0003676">
    <property type="term" value="F:nucleic acid binding"/>
    <property type="evidence" value="ECO:0007669"/>
    <property type="project" value="InterPro"/>
</dbReference>
<evidence type="ECO:0000259" key="4">
    <source>
        <dbReference type="SMART" id="SM00990"/>
    </source>
</evidence>
<evidence type="ECO:0000256" key="1">
    <source>
        <dbReference type="ARBA" id="ARBA00001946"/>
    </source>
</evidence>
<dbReference type="GO" id="GO:0004518">
    <property type="term" value="F:nuclease activity"/>
    <property type="evidence" value="ECO:0007669"/>
    <property type="project" value="UniProtKB-KW"/>
</dbReference>
<name>A0AA48M5J5_9ZZZZ</name>